<evidence type="ECO:0000313" key="2">
    <source>
        <dbReference type="Proteomes" id="UP000291343"/>
    </source>
</evidence>
<dbReference type="PANTHER" id="PTHR31701">
    <property type="entry name" value="ENDOPLASMIC RETICULUM MEMBRANE-ASSOCIATED RNA DEGRADATION PROTEIN"/>
    <property type="match status" value="1"/>
</dbReference>
<dbReference type="PANTHER" id="PTHR31701:SF2">
    <property type="entry name" value="ENDOPLASMIC RETICULUM MEMBRANE-ASSOCIATED RNA DEGRADATION PROTEIN"/>
    <property type="match status" value="1"/>
</dbReference>
<name>A0A482WMU8_LAOST</name>
<evidence type="ECO:0008006" key="3">
    <source>
        <dbReference type="Google" id="ProtNLM"/>
    </source>
</evidence>
<dbReference type="InParanoid" id="A0A482WMU8"/>
<comment type="caution">
    <text evidence="1">The sequence shown here is derived from an EMBL/GenBank/DDBJ whole genome shotgun (WGS) entry which is preliminary data.</text>
</comment>
<keyword evidence="2" id="KW-1185">Reference proteome</keyword>
<organism evidence="1 2">
    <name type="scientific">Laodelphax striatellus</name>
    <name type="common">Small brown planthopper</name>
    <name type="synonym">Delphax striatella</name>
    <dbReference type="NCBI Taxonomy" id="195883"/>
    <lineage>
        <taxon>Eukaryota</taxon>
        <taxon>Metazoa</taxon>
        <taxon>Ecdysozoa</taxon>
        <taxon>Arthropoda</taxon>
        <taxon>Hexapoda</taxon>
        <taxon>Insecta</taxon>
        <taxon>Pterygota</taxon>
        <taxon>Neoptera</taxon>
        <taxon>Paraneoptera</taxon>
        <taxon>Hemiptera</taxon>
        <taxon>Auchenorrhyncha</taxon>
        <taxon>Fulgoroidea</taxon>
        <taxon>Delphacidae</taxon>
        <taxon>Criomorphinae</taxon>
        <taxon>Laodelphax</taxon>
    </lineage>
</organism>
<proteinExistence type="predicted"/>
<dbReference type="STRING" id="195883.A0A482WMU8"/>
<reference evidence="1 2" key="1">
    <citation type="journal article" date="2017" name="Gigascience">
        <title>Genome sequence of the small brown planthopper, Laodelphax striatellus.</title>
        <authorList>
            <person name="Zhu J."/>
            <person name="Jiang F."/>
            <person name="Wang X."/>
            <person name="Yang P."/>
            <person name="Bao Y."/>
            <person name="Zhao W."/>
            <person name="Wang W."/>
            <person name="Lu H."/>
            <person name="Wang Q."/>
            <person name="Cui N."/>
            <person name="Li J."/>
            <person name="Chen X."/>
            <person name="Luo L."/>
            <person name="Yu J."/>
            <person name="Kang L."/>
            <person name="Cui F."/>
        </authorList>
    </citation>
    <scope>NUCLEOTIDE SEQUENCE [LARGE SCALE GENOMIC DNA]</scope>
    <source>
        <strain evidence="1">Lst14</strain>
    </source>
</reference>
<dbReference type="EMBL" id="QKKF02031305">
    <property type="protein sequence ID" value="RZF34511.1"/>
    <property type="molecule type" value="Genomic_DNA"/>
</dbReference>
<dbReference type="AlphaFoldDB" id="A0A482WMU8"/>
<dbReference type="OrthoDB" id="49386at2759"/>
<evidence type="ECO:0000313" key="1">
    <source>
        <dbReference type="EMBL" id="RZF34511.1"/>
    </source>
</evidence>
<dbReference type="Proteomes" id="UP000291343">
    <property type="component" value="Unassembled WGS sequence"/>
</dbReference>
<sequence length="547" mass="63003">MPLNVSSVGYENTMTDEILFNWDEIRNLLRLPDKFTIFEQTLEWFEDKLAVILLIIHAAGETFLKITPKKRSKLLSCLPRIVDPSVDRCSASLLETTLIVTAAFERFLGNVYQSHCSRPVPFLLRDLLATDEISEVFGNVPLNNHQRPYVDLLAKSEPLLNFFPDLREKEQEMMEYINTSVLVNPIQKIYWERILHNFKSESYGECLAMILPQLEQCLRTYFCPSNALCAQPSEFYVTLDQIISSVPSAMESSSTVNDGLSQNLVEMLQDAFMFMDGPRIRDKISHGEVKLEDINHSLCNHVLSMTFGVMAALSKEKGVIDKFLIETYLSRVHPSSCLRRSIDSALTCLLNWPDMEPTGITESSDVLSFKQSVYNLFDFHHCPSLQDVLKQMRDLINKDYFLRLHRQNLDTSTVSQARKLVSPLRSITERISEAYDCGKKRGDWRPRHLKTYERMLGILPNLQSTIFAVLATLVFVLNRPDTFSSDQHKRLLKCGLKYMDNVLSLSQREKNRWLEIDELTKKVSIQYSDYINKNIEVIPKQSEITTV</sequence>
<gene>
    <name evidence="1" type="ORF">LSTR_LSTR011753</name>
</gene>
<dbReference type="InterPro" id="IPR039635">
    <property type="entry name" value="ERMARD"/>
</dbReference>
<protein>
    <recommendedName>
        <fullName evidence="3">DUF4209 domain-containing protein</fullName>
    </recommendedName>
</protein>
<accession>A0A482WMU8</accession>